<evidence type="ECO:0000256" key="1">
    <source>
        <dbReference type="SAM" id="Phobius"/>
    </source>
</evidence>
<dbReference type="EMBL" id="MFDO01000001">
    <property type="protein sequence ID" value="OGE65890.1"/>
    <property type="molecule type" value="Genomic_DNA"/>
</dbReference>
<organism evidence="2 3">
    <name type="scientific">Candidatus Daviesbacteria bacterium RIFCSPLOWO2_01_FULL_40_24</name>
    <dbReference type="NCBI Taxonomy" id="1797787"/>
    <lineage>
        <taxon>Bacteria</taxon>
        <taxon>Candidatus Daviesiibacteriota</taxon>
    </lineage>
</organism>
<evidence type="ECO:0000313" key="3">
    <source>
        <dbReference type="Proteomes" id="UP000178017"/>
    </source>
</evidence>
<protein>
    <recommendedName>
        <fullName evidence="4">DUF948 domain-containing protein</fullName>
    </recommendedName>
</protein>
<evidence type="ECO:0008006" key="4">
    <source>
        <dbReference type="Google" id="ProtNLM"/>
    </source>
</evidence>
<name>A0A1F5MKS0_9BACT</name>
<dbReference type="AlphaFoldDB" id="A0A1F5MKS0"/>
<reference evidence="2 3" key="1">
    <citation type="journal article" date="2016" name="Nat. Commun.">
        <title>Thousands of microbial genomes shed light on interconnected biogeochemical processes in an aquifer system.</title>
        <authorList>
            <person name="Anantharaman K."/>
            <person name="Brown C.T."/>
            <person name="Hug L.A."/>
            <person name="Sharon I."/>
            <person name="Castelle C.J."/>
            <person name="Probst A.J."/>
            <person name="Thomas B.C."/>
            <person name="Singh A."/>
            <person name="Wilkins M.J."/>
            <person name="Karaoz U."/>
            <person name="Brodie E.L."/>
            <person name="Williams K.H."/>
            <person name="Hubbard S.S."/>
            <person name="Banfield J.F."/>
        </authorList>
    </citation>
    <scope>NUCLEOTIDE SEQUENCE [LARGE SCALE GENOMIC DNA]</scope>
</reference>
<keyword evidence="1" id="KW-0812">Transmembrane</keyword>
<feature type="transmembrane region" description="Helical" evidence="1">
    <location>
        <begin position="6"/>
        <end position="30"/>
    </location>
</feature>
<gene>
    <name evidence="2" type="ORF">A3B49_00260</name>
</gene>
<keyword evidence="1" id="KW-0472">Membrane</keyword>
<sequence length="93" mass="10479">MDFLQVALILLIVVLGVFLSILGIQVFFILKDLRRSLNKLDEVLNDAQNIADDLEKPSRAIGEVTEVLESGVRIVKAMGVKTNKSARRLFKRR</sequence>
<proteinExistence type="predicted"/>
<comment type="caution">
    <text evidence="2">The sequence shown here is derived from an EMBL/GenBank/DDBJ whole genome shotgun (WGS) entry which is preliminary data.</text>
</comment>
<accession>A0A1F5MKS0</accession>
<dbReference type="Proteomes" id="UP000178017">
    <property type="component" value="Unassembled WGS sequence"/>
</dbReference>
<evidence type="ECO:0000313" key="2">
    <source>
        <dbReference type="EMBL" id="OGE65890.1"/>
    </source>
</evidence>
<keyword evidence="1" id="KW-1133">Transmembrane helix</keyword>